<reference evidence="3 4" key="1">
    <citation type="journal article" date="2012" name="Eukaryot. Cell">
        <title>Genome sequence of the Trichosporon asahii environmental strain CBS 8904.</title>
        <authorList>
            <person name="Yang R.Y."/>
            <person name="Li H.T."/>
            <person name="Zhu H."/>
            <person name="Zhou G.P."/>
            <person name="Wang M."/>
            <person name="Wang L."/>
        </authorList>
    </citation>
    <scope>NUCLEOTIDE SEQUENCE [LARGE SCALE GENOMIC DNA]</scope>
    <source>
        <strain evidence="3 4">CBS 8904</strain>
    </source>
</reference>
<comment type="caution">
    <text evidence="3">The sequence shown here is derived from an EMBL/GenBank/DDBJ whole genome shotgun (WGS) entry which is preliminary data.</text>
</comment>
<dbReference type="InParanoid" id="K1VYX5"/>
<dbReference type="Proteomes" id="UP000006757">
    <property type="component" value="Unassembled WGS sequence"/>
</dbReference>
<dbReference type="HOGENOM" id="CLU_1518919_0_0_1"/>
<protein>
    <submittedName>
        <fullName evidence="3">Uncharacterized protein</fullName>
    </submittedName>
</protein>
<feature type="coiled-coil region" evidence="1">
    <location>
        <begin position="47"/>
        <end position="81"/>
    </location>
</feature>
<evidence type="ECO:0000256" key="1">
    <source>
        <dbReference type="SAM" id="Coils"/>
    </source>
</evidence>
<feature type="region of interest" description="Disordered" evidence="2">
    <location>
        <begin position="1"/>
        <end position="44"/>
    </location>
</feature>
<organism evidence="3 4">
    <name type="scientific">Trichosporon asahii var. asahii (strain CBS 8904)</name>
    <name type="common">Yeast</name>
    <dbReference type="NCBI Taxonomy" id="1220162"/>
    <lineage>
        <taxon>Eukaryota</taxon>
        <taxon>Fungi</taxon>
        <taxon>Dikarya</taxon>
        <taxon>Basidiomycota</taxon>
        <taxon>Agaricomycotina</taxon>
        <taxon>Tremellomycetes</taxon>
        <taxon>Trichosporonales</taxon>
        <taxon>Trichosporonaceae</taxon>
        <taxon>Trichosporon</taxon>
    </lineage>
</organism>
<sequence length="177" mass="20028">MARTKQTHPRAQPSTTKKRKAPPADAAAGTPTRSIRKGAKKVNPEEVAALQKALKEAEEKLEQAQEARNKIAAKLEALGQVVVVKPWTVDHLETDWASSLDDFRQTYGEFGEYEDELDDDDDAKRWIIRLLTMHDAIQGEFPSDGTGYIDEDGQWVDFEATDQDLEEFEWVDADPLW</sequence>
<dbReference type="EMBL" id="AMBO01000191">
    <property type="protein sequence ID" value="EKD04747.1"/>
    <property type="molecule type" value="Genomic_DNA"/>
</dbReference>
<feature type="compositionally biased region" description="Low complexity" evidence="2">
    <location>
        <begin position="23"/>
        <end position="32"/>
    </location>
</feature>
<name>K1VYX5_TRIAC</name>
<accession>K1VYX5</accession>
<proteinExistence type="predicted"/>
<evidence type="ECO:0000313" key="4">
    <source>
        <dbReference type="Proteomes" id="UP000006757"/>
    </source>
</evidence>
<keyword evidence="4" id="KW-1185">Reference proteome</keyword>
<gene>
    <name evidence="3" type="ORF">A1Q2_00977</name>
</gene>
<evidence type="ECO:0000256" key="2">
    <source>
        <dbReference type="SAM" id="MobiDB-lite"/>
    </source>
</evidence>
<dbReference type="AlphaFoldDB" id="K1VYX5"/>
<keyword evidence="1" id="KW-0175">Coiled coil</keyword>
<evidence type="ECO:0000313" key="3">
    <source>
        <dbReference type="EMBL" id="EKD04747.1"/>
    </source>
</evidence>